<comment type="caution">
    <text evidence="2">The sequence shown here is derived from an EMBL/GenBank/DDBJ whole genome shotgun (WGS) entry which is preliminary data.</text>
</comment>
<organism evidence="2 3">
    <name type="scientific">Orchesella dallaii</name>
    <dbReference type="NCBI Taxonomy" id="48710"/>
    <lineage>
        <taxon>Eukaryota</taxon>
        <taxon>Metazoa</taxon>
        <taxon>Ecdysozoa</taxon>
        <taxon>Arthropoda</taxon>
        <taxon>Hexapoda</taxon>
        <taxon>Collembola</taxon>
        <taxon>Entomobryomorpha</taxon>
        <taxon>Entomobryoidea</taxon>
        <taxon>Orchesellidae</taxon>
        <taxon>Orchesellinae</taxon>
        <taxon>Orchesella</taxon>
    </lineage>
</organism>
<evidence type="ECO:0000256" key="1">
    <source>
        <dbReference type="SAM" id="MobiDB-lite"/>
    </source>
</evidence>
<accession>A0ABP1RX15</accession>
<keyword evidence="3" id="KW-1185">Reference proteome</keyword>
<name>A0ABP1RX15_9HEXA</name>
<evidence type="ECO:0000313" key="2">
    <source>
        <dbReference type="EMBL" id="CAL8138056.1"/>
    </source>
</evidence>
<sequence length="412" mass="44599">MYKCEPVLSMRSRNGLRALIFISILQGYNTKITFPVDSSIDADRQYIRSLEITESDPDSSESEYFYSPNRKLKDDGSWNGWNYRDTNKRWSPDEKTIQLQVLDESPFHHGRPAWPHDEYILGVYDFKATTSRDNDTNTNSPQVNPDSETIENPEDLQKYYEWKRLQPRPSPTAFIGPGFYDVGSSSNYYGTGTASQSSSPSYYRYHLPTHQAITDGSGNVQSTSQNNQESVPGTPSESSQSTRHFNPYASGSYDLYKRKRVRLQIHPGLIAAPLAGLAAFGAASALTSKPLLVELGYVRNKPEFGGQGGSWGWPATGGGGGYRPYPPFYPPPNPPIHGVGFGGGPPLGGGIGPIGGGIGPVGGGVGHAHATGGGGPIYPILNPTRGGGGRPGGGSSWWNPFAGLTPRLVIER</sequence>
<dbReference type="Proteomes" id="UP001642540">
    <property type="component" value="Unassembled WGS sequence"/>
</dbReference>
<evidence type="ECO:0000313" key="3">
    <source>
        <dbReference type="Proteomes" id="UP001642540"/>
    </source>
</evidence>
<feature type="region of interest" description="Disordered" evidence="1">
    <location>
        <begin position="130"/>
        <end position="153"/>
    </location>
</feature>
<protein>
    <submittedName>
        <fullName evidence="2">Uncharacterized protein</fullName>
    </submittedName>
</protein>
<feature type="compositionally biased region" description="Polar residues" evidence="1">
    <location>
        <begin position="213"/>
        <end position="244"/>
    </location>
</feature>
<proteinExistence type="predicted"/>
<gene>
    <name evidence="2" type="ORF">ODALV1_LOCUS27202</name>
</gene>
<feature type="region of interest" description="Disordered" evidence="1">
    <location>
        <begin position="213"/>
        <end position="246"/>
    </location>
</feature>
<reference evidence="2 3" key="1">
    <citation type="submission" date="2024-08" db="EMBL/GenBank/DDBJ databases">
        <authorList>
            <person name="Cucini C."/>
            <person name="Frati F."/>
        </authorList>
    </citation>
    <scope>NUCLEOTIDE SEQUENCE [LARGE SCALE GENOMIC DNA]</scope>
</reference>
<dbReference type="EMBL" id="CAXLJM020000121">
    <property type="protein sequence ID" value="CAL8138056.1"/>
    <property type="molecule type" value="Genomic_DNA"/>
</dbReference>